<organism evidence="3 4">
    <name type="scientific">Candidatus Haliotispira prima</name>
    <dbReference type="NCBI Taxonomy" id="3034016"/>
    <lineage>
        <taxon>Bacteria</taxon>
        <taxon>Pseudomonadati</taxon>
        <taxon>Spirochaetota</taxon>
        <taxon>Spirochaetia</taxon>
        <taxon>Spirochaetales</taxon>
        <taxon>Spirochaetaceae</taxon>
        <taxon>Candidatus Haliotispira</taxon>
    </lineage>
</organism>
<dbReference type="EMBL" id="CP123443">
    <property type="protein sequence ID" value="WGK69002.1"/>
    <property type="molecule type" value="Genomic_DNA"/>
</dbReference>
<dbReference type="InterPro" id="IPR006145">
    <property type="entry name" value="PsdUridine_synth_RsuA/RluA"/>
</dbReference>
<dbReference type="Gene3D" id="3.30.2350.10">
    <property type="entry name" value="Pseudouridine synthase"/>
    <property type="match status" value="1"/>
</dbReference>
<evidence type="ECO:0000313" key="3">
    <source>
        <dbReference type="EMBL" id="WGK69002.1"/>
    </source>
</evidence>
<name>A0ABY8MG83_9SPIO</name>
<dbReference type="Proteomes" id="UP001228690">
    <property type="component" value="Chromosome"/>
</dbReference>
<dbReference type="Pfam" id="PF00849">
    <property type="entry name" value="PseudoU_synth_2"/>
    <property type="match status" value="1"/>
</dbReference>
<dbReference type="InterPro" id="IPR050188">
    <property type="entry name" value="RluA_PseudoU_synthase"/>
</dbReference>
<keyword evidence="4" id="KW-1185">Reference proteome</keyword>
<evidence type="ECO:0000256" key="1">
    <source>
        <dbReference type="ARBA" id="ARBA00010876"/>
    </source>
</evidence>
<reference evidence="3 4" key="1">
    <citation type="submission" date="2023-04" db="EMBL/GenBank/DDBJ databases">
        <title>Spirochaete genome identified in red abalone sample constitutes a novel genus.</title>
        <authorList>
            <person name="Sharma S.P."/>
            <person name="Purcell C.M."/>
            <person name="Hyde J.R."/>
            <person name="Severin A.J."/>
        </authorList>
    </citation>
    <scope>NUCLEOTIDE SEQUENCE [LARGE SCALE GENOMIC DNA]</scope>
    <source>
        <strain evidence="3 4">SP-2023</strain>
    </source>
</reference>
<dbReference type="InterPro" id="IPR020103">
    <property type="entry name" value="PsdUridine_synth_cat_dom_sf"/>
</dbReference>
<dbReference type="SUPFAM" id="SSF55120">
    <property type="entry name" value="Pseudouridine synthase"/>
    <property type="match status" value="1"/>
</dbReference>
<evidence type="ECO:0000313" key="4">
    <source>
        <dbReference type="Proteomes" id="UP001228690"/>
    </source>
</evidence>
<accession>A0ABY8MG83</accession>
<protein>
    <submittedName>
        <fullName evidence="3">Pseudouridine synthase</fullName>
    </submittedName>
</protein>
<dbReference type="PANTHER" id="PTHR21600">
    <property type="entry name" value="MITOCHONDRIAL RNA PSEUDOURIDINE SYNTHASE"/>
    <property type="match status" value="1"/>
</dbReference>
<comment type="similarity">
    <text evidence="1">Belongs to the pseudouridine synthase RluA family.</text>
</comment>
<sequence>MSDCSQLLCRKVPPEGGFNLTVAYMQQLFATGQTQQSVRLFSTPIPDAILHTADSKERNWLAQLRLIFKPHQCHTVDSKYNDAPSLETYLQDYYGSLRLPPESGLLQRLDYGTAGLLLQSPDLETHTQLRALQTQGRIKKFYGAWSPVLVPAAELPKCGQYPGYFRSHGPKGREVRIVKSPNPTHSKKRPLVGPYRTRIEHAYSTVSGCYFAISLRKGFRHQVRAQLAQLGFPLCNDDIYLEAYPPFSTSCASSASIGPKAIVPRKIAPRAVDFPYLGLFACALEIRLEDYTLQFSFV</sequence>
<evidence type="ECO:0000259" key="2">
    <source>
        <dbReference type="Pfam" id="PF00849"/>
    </source>
</evidence>
<proteinExistence type="inferred from homology"/>
<dbReference type="PANTHER" id="PTHR21600:SF87">
    <property type="entry name" value="RNA PSEUDOURIDYLATE SYNTHASE DOMAIN-CONTAINING PROTEIN 1"/>
    <property type="match status" value="1"/>
</dbReference>
<dbReference type="RefSeq" id="WP_326927190.1">
    <property type="nucleotide sequence ID" value="NZ_CP123443.1"/>
</dbReference>
<feature type="domain" description="Pseudouridine synthase RsuA/RluA-like" evidence="2">
    <location>
        <begin position="69"/>
        <end position="229"/>
    </location>
</feature>
<gene>
    <name evidence="3" type="ORF">P0082_11030</name>
</gene>